<name>A0ABV6ZT32_9PROT</name>
<dbReference type="Proteomes" id="UP001595379">
    <property type="component" value="Unassembled WGS sequence"/>
</dbReference>
<dbReference type="Pfam" id="PF12706">
    <property type="entry name" value="Lactamase_B_2"/>
    <property type="match status" value="1"/>
</dbReference>
<reference evidence="3" key="1">
    <citation type="journal article" date="2019" name="Int. J. Syst. Evol. Microbiol.">
        <title>The Global Catalogue of Microorganisms (GCM) 10K type strain sequencing project: providing services to taxonomists for standard genome sequencing and annotation.</title>
        <authorList>
            <consortium name="The Broad Institute Genomics Platform"/>
            <consortium name="The Broad Institute Genome Sequencing Center for Infectious Disease"/>
            <person name="Wu L."/>
            <person name="Ma J."/>
        </authorList>
    </citation>
    <scope>NUCLEOTIDE SEQUENCE [LARGE SCALE GENOMIC DNA]</scope>
    <source>
        <strain evidence="3">KCTC 52487</strain>
    </source>
</reference>
<proteinExistence type="predicted"/>
<dbReference type="SUPFAM" id="SSF56281">
    <property type="entry name" value="Metallo-hydrolase/oxidoreductase"/>
    <property type="match status" value="1"/>
</dbReference>
<dbReference type="EMBL" id="JBHRSV010000001">
    <property type="protein sequence ID" value="MFC2924586.1"/>
    <property type="molecule type" value="Genomic_DNA"/>
</dbReference>
<organism evidence="2 3">
    <name type="scientific">Hyphobacterium vulgare</name>
    <dbReference type="NCBI Taxonomy" id="1736751"/>
    <lineage>
        <taxon>Bacteria</taxon>
        <taxon>Pseudomonadati</taxon>
        <taxon>Pseudomonadota</taxon>
        <taxon>Alphaproteobacteria</taxon>
        <taxon>Maricaulales</taxon>
        <taxon>Maricaulaceae</taxon>
        <taxon>Hyphobacterium</taxon>
    </lineage>
</organism>
<accession>A0ABV6ZT32</accession>
<dbReference type="InterPro" id="IPR001279">
    <property type="entry name" value="Metallo-B-lactamas"/>
</dbReference>
<dbReference type="InterPro" id="IPR036866">
    <property type="entry name" value="RibonucZ/Hydroxyglut_hydro"/>
</dbReference>
<sequence length="243" mass="26891">MEAAATSEAFGAGATTNILVDTSPDLRVQMLMTRTTRLDAVLITHDHADQTHGIDDLRPFVYTARRRMPVWMTDLTRRSLETRFEYAFKGKGPHYHSILEAVELPHWGESFMISGPGGKVPVTAFELEHGKIMSAGFRFGAITYSPDVNGVPDAAFDSLRGAQVWIVDALRETPHPTHASVSDALGWLERSGIPEGVLTNLHIDLDYDTLASKLPEAVRPAYDGLSVMWNGEKPRYSTHPYVS</sequence>
<evidence type="ECO:0000313" key="2">
    <source>
        <dbReference type="EMBL" id="MFC2924586.1"/>
    </source>
</evidence>
<evidence type="ECO:0000259" key="1">
    <source>
        <dbReference type="Pfam" id="PF12706"/>
    </source>
</evidence>
<evidence type="ECO:0000313" key="3">
    <source>
        <dbReference type="Proteomes" id="UP001595379"/>
    </source>
</evidence>
<dbReference type="Gene3D" id="3.60.15.10">
    <property type="entry name" value="Ribonuclease Z/Hydroxyacylglutathione hydrolase-like"/>
    <property type="match status" value="1"/>
</dbReference>
<dbReference type="RefSeq" id="WP_343163808.1">
    <property type="nucleotide sequence ID" value="NZ_JBHRSV010000001.1"/>
</dbReference>
<protein>
    <submittedName>
        <fullName evidence="2">MBL fold metallo-hydrolase</fullName>
    </submittedName>
</protein>
<dbReference type="PANTHER" id="PTHR42663:SF6">
    <property type="entry name" value="HYDROLASE C777.06C-RELATED"/>
    <property type="match status" value="1"/>
</dbReference>
<gene>
    <name evidence="2" type="ORF">ACFOOR_00535</name>
</gene>
<dbReference type="CDD" id="cd16279">
    <property type="entry name" value="metallo-hydrolase-like_MBL-fold"/>
    <property type="match status" value="1"/>
</dbReference>
<keyword evidence="3" id="KW-1185">Reference proteome</keyword>
<feature type="domain" description="Metallo-beta-lactamase" evidence="1">
    <location>
        <begin position="16"/>
        <end position="198"/>
    </location>
</feature>
<dbReference type="PANTHER" id="PTHR42663">
    <property type="entry name" value="HYDROLASE C777.06C-RELATED-RELATED"/>
    <property type="match status" value="1"/>
</dbReference>
<comment type="caution">
    <text evidence="2">The sequence shown here is derived from an EMBL/GenBank/DDBJ whole genome shotgun (WGS) entry which is preliminary data.</text>
</comment>